<dbReference type="EMBL" id="JBHSMZ010000014">
    <property type="protein sequence ID" value="MFC5550311.1"/>
    <property type="molecule type" value="Genomic_DNA"/>
</dbReference>
<comment type="caution">
    <text evidence="1">The sequence shown here is derived from an EMBL/GenBank/DDBJ whole genome shotgun (WGS) entry which is preliminary data.</text>
</comment>
<protein>
    <submittedName>
        <fullName evidence="1">Uncharacterized protein</fullName>
    </submittedName>
</protein>
<gene>
    <name evidence="1" type="ORF">ACFPO9_17480</name>
</gene>
<sequence>MAYLLATTDFHVRWYVVQLKQPDDILDLQEGQFELMDHLDLRVVPGFGNKDTAKRAAKALGLKTWRYVKLDSPQMTFTLE</sequence>
<dbReference type="Proteomes" id="UP001596086">
    <property type="component" value="Unassembled WGS sequence"/>
</dbReference>
<evidence type="ECO:0000313" key="1">
    <source>
        <dbReference type="EMBL" id="MFC5550311.1"/>
    </source>
</evidence>
<name>A0ABW0S1X4_9BURK</name>
<reference evidence="2" key="1">
    <citation type="journal article" date="2019" name="Int. J. Syst. Evol. Microbiol.">
        <title>The Global Catalogue of Microorganisms (GCM) 10K type strain sequencing project: providing services to taxonomists for standard genome sequencing and annotation.</title>
        <authorList>
            <consortium name="The Broad Institute Genomics Platform"/>
            <consortium name="The Broad Institute Genome Sequencing Center for Infectious Disease"/>
            <person name="Wu L."/>
            <person name="Ma J."/>
        </authorList>
    </citation>
    <scope>NUCLEOTIDE SEQUENCE [LARGE SCALE GENOMIC DNA]</scope>
    <source>
        <strain evidence="2">CGMCC 4.5798</strain>
    </source>
</reference>
<evidence type="ECO:0000313" key="2">
    <source>
        <dbReference type="Proteomes" id="UP001596086"/>
    </source>
</evidence>
<accession>A0ABW0S1X4</accession>
<proteinExistence type="predicted"/>
<organism evidence="1 2">
    <name type="scientific">Massilia aerilata</name>
    <dbReference type="NCBI Taxonomy" id="453817"/>
    <lineage>
        <taxon>Bacteria</taxon>
        <taxon>Pseudomonadati</taxon>
        <taxon>Pseudomonadota</taxon>
        <taxon>Betaproteobacteria</taxon>
        <taxon>Burkholderiales</taxon>
        <taxon>Oxalobacteraceae</taxon>
        <taxon>Telluria group</taxon>
        <taxon>Massilia</taxon>
    </lineage>
</organism>
<dbReference type="RefSeq" id="WP_379772713.1">
    <property type="nucleotide sequence ID" value="NZ_JBHSMZ010000014.1"/>
</dbReference>
<keyword evidence="2" id="KW-1185">Reference proteome</keyword>